<accession>A0ABZ2LN87</accession>
<evidence type="ECO:0000313" key="3">
    <source>
        <dbReference type="Proteomes" id="UP001370348"/>
    </source>
</evidence>
<keyword evidence="1" id="KW-0732">Signal</keyword>
<sequence>MSKVIFPFILLLLTLTGCSASSDYMRPGVPLAAPTNDAATVVFIRPSGYAGGQLMTVLDTQGRFLGDSLAETYFAVKMAPGEHEFLVWGENTGALRATLASGKTYYVEVSTKLGWLSARVHLLALTPRHRNWKELRAWLQESKPMVPDEARGQAYLKSRHEDVQERIRRAREILTKYDADELADRTILPQDGQ</sequence>
<protein>
    <submittedName>
        <fullName evidence="2">DUF2846 domain-containing protein</fullName>
    </submittedName>
</protein>
<dbReference type="EMBL" id="CP089984">
    <property type="protein sequence ID" value="WXB12215.1"/>
    <property type="molecule type" value="Genomic_DNA"/>
</dbReference>
<keyword evidence="3" id="KW-1185">Reference proteome</keyword>
<name>A0ABZ2LN87_9BACT</name>
<proteinExistence type="predicted"/>
<dbReference type="Proteomes" id="UP001370348">
    <property type="component" value="Chromosome"/>
</dbReference>
<organism evidence="2 3">
    <name type="scientific">Pendulispora albinea</name>
    <dbReference type="NCBI Taxonomy" id="2741071"/>
    <lineage>
        <taxon>Bacteria</taxon>
        <taxon>Pseudomonadati</taxon>
        <taxon>Myxococcota</taxon>
        <taxon>Myxococcia</taxon>
        <taxon>Myxococcales</taxon>
        <taxon>Sorangiineae</taxon>
        <taxon>Pendulisporaceae</taxon>
        <taxon>Pendulispora</taxon>
    </lineage>
</organism>
<feature type="chain" id="PRO_5047471824" evidence="1">
    <location>
        <begin position="21"/>
        <end position="193"/>
    </location>
</feature>
<gene>
    <name evidence="2" type="ORF">LZC94_30720</name>
</gene>
<feature type="signal peptide" evidence="1">
    <location>
        <begin position="1"/>
        <end position="20"/>
    </location>
</feature>
<dbReference type="RefSeq" id="WP_394821829.1">
    <property type="nucleotide sequence ID" value="NZ_CP089984.1"/>
</dbReference>
<evidence type="ECO:0000256" key="1">
    <source>
        <dbReference type="SAM" id="SignalP"/>
    </source>
</evidence>
<dbReference type="PROSITE" id="PS51257">
    <property type="entry name" value="PROKAR_LIPOPROTEIN"/>
    <property type="match status" value="1"/>
</dbReference>
<reference evidence="2 3" key="1">
    <citation type="submission" date="2021-12" db="EMBL/GenBank/DDBJ databases">
        <title>Discovery of the Pendulisporaceae a myxobacterial family with distinct sporulation behavior and unique specialized metabolism.</title>
        <authorList>
            <person name="Garcia R."/>
            <person name="Popoff A."/>
            <person name="Bader C.D."/>
            <person name="Loehr J."/>
            <person name="Walesch S."/>
            <person name="Walt C."/>
            <person name="Boldt J."/>
            <person name="Bunk B."/>
            <person name="Haeckl F.J.F.P.J."/>
            <person name="Gunesch A.P."/>
            <person name="Birkelbach J."/>
            <person name="Nuebel U."/>
            <person name="Pietschmann T."/>
            <person name="Bach T."/>
            <person name="Mueller R."/>
        </authorList>
    </citation>
    <scope>NUCLEOTIDE SEQUENCE [LARGE SCALE GENOMIC DNA]</scope>
    <source>
        <strain evidence="2 3">MSr11954</strain>
    </source>
</reference>
<evidence type="ECO:0000313" key="2">
    <source>
        <dbReference type="EMBL" id="WXB12215.1"/>
    </source>
</evidence>